<dbReference type="GO" id="GO:0005886">
    <property type="term" value="C:plasma membrane"/>
    <property type="evidence" value="ECO:0007669"/>
    <property type="project" value="UniProtKB-SubCell"/>
</dbReference>
<dbReference type="OrthoDB" id="493991at2"/>
<dbReference type="EMBL" id="BASZ01000004">
    <property type="protein sequence ID" value="GAD48788.1"/>
    <property type="molecule type" value="Genomic_DNA"/>
</dbReference>
<accession>U3A214</accession>
<feature type="transmembrane region" description="Helical" evidence="6">
    <location>
        <begin position="183"/>
        <end position="206"/>
    </location>
</feature>
<evidence type="ECO:0000256" key="4">
    <source>
        <dbReference type="ARBA" id="ARBA00022989"/>
    </source>
</evidence>
<name>U3A214_9SPHN</name>
<protein>
    <submittedName>
        <fullName evidence="7">Putative polysaccharide transporter</fullName>
    </submittedName>
</protein>
<keyword evidence="3 6" id="KW-0812">Transmembrane</keyword>
<dbReference type="InterPro" id="IPR002797">
    <property type="entry name" value="Polysacc_synth"/>
</dbReference>
<evidence type="ECO:0000256" key="5">
    <source>
        <dbReference type="ARBA" id="ARBA00023136"/>
    </source>
</evidence>
<feature type="transmembrane region" description="Helical" evidence="6">
    <location>
        <begin position="227"/>
        <end position="245"/>
    </location>
</feature>
<comment type="subcellular location">
    <subcellularLocation>
        <location evidence="1">Cell membrane</location>
        <topology evidence="1">Multi-pass membrane protein</topology>
    </subcellularLocation>
</comment>
<evidence type="ECO:0000256" key="6">
    <source>
        <dbReference type="SAM" id="Phobius"/>
    </source>
</evidence>
<dbReference type="KEGG" id="ntd:EGO55_09285"/>
<keyword evidence="2" id="KW-1003">Cell membrane</keyword>
<organism evidence="7 8">
    <name type="scientific">Caenibius tardaugens NBRC 16725</name>
    <dbReference type="NCBI Taxonomy" id="1219035"/>
    <lineage>
        <taxon>Bacteria</taxon>
        <taxon>Pseudomonadati</taxon>
        <taxon>Pseudomonadota</taxon>
        <taxon>Alphaproteobacteria</taxon>
        <taxon>Sphingomonadales</taxon>
        <taxon>Erythrobacteraceae</taxon>
        <taxon>Caenibius</taxon>
    </lineage>
</organism>
<feature type="transmembrane region" description="Helical" evidence="6">
    <location>
        <begin position="375"/>
        <end position="396"/>
    </location>
</feature>
<dbReference type="Proteomes" id="UP000016568">
    <property type="component" value="Unassembled WGS sequence"/>
</dbReference>
<dbReference type="PANTHER" id="PTHR30250">
    <property type="entry name" value="PST FAMILY PREDICTED COLANIC ACID TRANSPORTER"/>
    <property type="match status" value="1"/>
</dbReference>
<keyword evidence="8" id="KW-1185">Reference proteome</keyword>
<keyword evidence="5 6" id="KW-0472">Membrane</keyword>
<feature type="transmembrane region" description="Helical" evidence="6">
    <location>
        <begin position="123"/>
        <end position="145"/>
    </location>
</feature>
<keyword evidence="4 6" id="KW-1133">Transmembrane helix</keyword>
<feature type="transmembrane region" description="Helical" evidence="6">
    <location>
        <begin position="402"/>
        <end position="423"/>
    </location>
</feature>
<evidence type="ECO:0000256" key="1">
    <source>
        <dbReference type="ARBA" id="ARBA00004651"/>
    </source>
</evidence>
<evidence type="ECO:0000313" key="7">
    <source>
        <dbReference type="EMBL" id="GAD48788.1"/>
    </source>
</evidence>
<feature type="transmembrane region" description="Helical" evidence="6">
    <location>
        <begin position="157"/>
        <end position="177"/>
    </location>
</feature>
<dbReference type="AlphaFoldDB" id="U3A214"/>
<evidence type="ECO:0000313" key="8">
    <source>
        <dbReference type="Proteomes" id="UP000016568"/>
    </source>
</evidence>
<gene>
    <name evidence="7" type="ORF">NT2_04_02000</name>
</gene>
<sequence length="436" mass="46151">MPESLLGRMLTNTVWLLGGKGFGAICSLLYLAILTRSLGLKGFGHFSLIFGTSQALVAIAGFQTWRIVVRYGAEHVHNKNWGAFGRLSMLCGILDVLGAIVGSVIAWVVFYQFGDALDINPDLVGTAFWFSVAALWAIVSAPTGIVRALDRFDAATYVEAIVPVGRLIAAVGIWLTGPSLVRFLIAWAVIDLIEAALYWALARYLAPDAINWRVMRQWREALHENLGIVRFFLVTFATATVDAAIRNGPLLAVGYFAGTKAAGLFRLAQQLSQGLGKLSTLLTRSAYAEIARARFAAASGEFRKLVIHTSLLAGGASALIVVLAIVLGKQLLALLGGDAFGAAHVILVPLTIGAAFELASVAFEPVLHSTGNARQALGAKLFSLAALAVSISIFAPTHTATGIGWAVAIAGAIAYIFAGIMAWRKLDTPPPPASAD</sequence>
<dbReference type="InterPro" id="IPR050833">
    <property type="entry name" value="Poly_Biosynth_Transport"/>
</dbReference>
<dbReference type="eggNOG" id="COG2244">
    <property type="taxonomic scope" value="Bacteria"/>
</dbReference>
<comment type="caution">
    <text evidence="7">The sequence shown here is derived from an EMBL/GenBank/DDBJ whole genome shotgun (WGS) entry which is preliminary data.</text>
</comment>
<feature type="transmembrane region" description="Helical" evidence="6">
    <location>
        <begin position="45"/>
        <end position="68"/>
    </location>
</feature>
<feature type="transmembrane region" description="Helical" evidence="6">
    <location>
        <begin position="339"/>
        <end position="363"/>
    </location>
</feature>
<dbReference type="Pfam" id="PF01943">
    <property type="entry name" value="Polysacc_synt"/>
    <property type="match status" value="1"/>
</dbReference>
<feature type="transmembrane region" description="Helical" evidence="6">
    <location>
        <begin position="89"/>
        <end position="111"/>
    </location>
</feature>
<proteinExistence type="predicted"/>
<feature type="transmembrane region" description="Helical" evidence="6">
    <location>
        <begin position="12"/>
        <end position="33"/>
    </location>
</feature>
<dbReference type="PANTHER" id="PTHR30250:SF31">
    <property type="entry name" value="INNER MEMBRANE PROTEIN YGHQ"/>
    <property type="match status" value="1"/>
</dbReference>
<feature type="transmembrane region" description="Helical" evidence="6">
    <location>
        <begin position="305"/>
        <end position="327"/>
    </location>
</feature>
<evidence type="ECO:0000256" key="3">
    <source>
        <dbReference type="ARBA" id="ARBA00022692"/>
    </source>
</evidence>
<reference evidence="7 8" key="1">
    <citation type="submission" date="2013-09" db="EMBL/GenBank/DDBJ databases">
        <title>Whole genome shotgun sequence of Novosphingobium tardaugens NBRC 16725.</title>
        <authorList>
            <person name="Isaki S."/>
            <person name="Hosoyama A."/>
            <person name="Tsuchikane K."/>
            <person name="Katsumata H."/>
            <person name="Ando Y."/>
            <person name="Yamazaki S."/>
            <person name="Fujita N."/>
        </authorList>
    </citation>
    <scope>NUCLEOTIDE SEQUENCE [LARGE SCALE GENOMIC DNA]</scope>
    <source>
        <strain evidence="7 8">NBRC 16725</strain>
    </source>
</reference>
<evidence type="ECO:0000256" key="2">
    <source>
        <dbReference type="ARBA" id="ARBA00022475"/>
    </source>
</evidence>